<proteinExistence type="predicted"/>
<protein>
    <submittedName>
        <fullName evidence="2">Esterase</fullName>
    </submittedName>
</protein>
<evidence type="ECO:0000259" key="1">
    <source>
        <dbReference type="Pfam" id="PF12146"/>
    </source>
</evidence>
<dbReference type="PIRSF" id="PIRSF017388">
    <property type="entry name" value="Esterase_lipase"/>
    <property type="match status" value="1"/>
</dbReference>
<reference evidence="2" key="1">
    <citation type="journal article" date="2024" name="Int. J. Syst. Evol. Microbiol.">
        <title>Turicibacter faecis sp. nov., isolated from faeces of heart failure mouse model.</title>
        <authorList>
            <person name="Imamura Y."/>
            <person name="Motooka D."/>
            <person name="Nakajima Y."/>
            <person name="Ito S."/>
            <person name="Kitakaze M."/>
            <person name="Iida T."/>
            <person name="Nakamura S."/>
        </authorList>
    </citation>
    <scope>NUCLEOTIDE SEQUENCE</scope>
    <source>
        <strain evidence="2">TC023</strain>
    </source>
</reference>
<dbReference type="Proteomes" id="UP001432099">
    <property type="component" value="Chromosome"/>
</dbReference>
<gene>
    <name evidence="2" type="ORF">T23_01530</name>
</gene>
<dbReference type="SUPFAM" id="SSF53474">
    <property type="entry name" value="alpha/beta-Hydrolases"/>
    <property type="match status" value="1"/>
</dbReference>
<evidence type="ECO:0000313" key="2">
    <source>
        <dbReference type="EMBL" id="BEH90051.1"/>
    </source>
</evidence>
<dbReference type="InterPro" id="IPR012354">
    <property type="entry name" value="Esterase_lipase"/>
</dbReference>
<name>A0ABN6Z946_9FIRM</name>
<dbReference type="RefSeq" id="WP_161830991.1">
    <property type="nucleotide sequence ID" value="NZ_AP028127.1"/>
</dbReference>
<dbReference type="EMBL" id="AP028127">
    <property type="protein sequence ID" value="BEH90051.1"/>
    <property type="molecule type" value="Genomic_DNA"/>
</dbReference>
<sequence length="263" mass="30103">MNLKKEVAHQPFSCEIAGAKTAVIFIHGILEGPYQFHGLSEKILDLGVSSFGLLLPGHGGSARQFAKSHRRQWVRYVDCQIEAISKRYPQIILVGHSMGTLLSLLACRKHPSIIGVVCLATPLAVKVNLKGFICSLKVLTGRYSQEDDYVLASYRAWSISKGSWGDYLHWIPRYLDLFHLMYETKRELPSVRQPLLFIHCQQDEFVRGKTTKILKNKLRGHDYELLELCESGHFYYRNDEGTQLEEAILAFITKCQQQHNKKR</sequence>
<dbReference type="PANTHER" id="PTHR11614">
    <property type="entry name" value="PHOSPHOLIPASE-RELATED"/>
    <property type="match status" value="1"/>
</dbReference>
<dbReference type="InterPro" id="IPR029058">
    <property type="entry name" value="AB_hydrolase_fold"/>
</dbReference>
<feature type="domain" description="Serine aminopeptidase S33" evidence="1">
    <location>
        <begin position="19"/>
        <end position="129"/>
    </location>
</feature>
<organism evidence="2 3">
    <name type="scientific">Turicibacter faecis</name>
    <dbReference type="NCBI Taxonomy" id="2963365"/>
    <lineage>
        <taxon>Bacteria</taxon>
        <taxon>Bacillati</taxon>
        <taxon>Bacillota</taxon>
        <taxon>Erysipelotrichia</taxon>
        <taxon>Erysipelotrichales</taxon>
        <taxon>Turicibacteraceae</taxon>
        <taxon>Turicibacter</taxon>
    </lineage>
</organism>
<accession>A0ABN6Z946</accession>
<keyword evidence="3" id="KW-1185">Reference proteome</keyword>
<dbReference type="InterPro" id="IPR022742">
    <property type="entry name" value="Hydrolase_4"/>
</dbReference>
<dbReference type="Gene3D" id="3.40.50.1820">
    <property type="entry name" value="alpha/beta hydrolase"/>
    <property type="match status" value="1"/>
</dbReference>
<dbReference type="InterPro" id="IPR051044">
    <property type="entry name" value="MAG_DAG_Lipase"/>
</dbReference>
<evidence type="ECO:0000313" key="3">
    <source>
        <dbReference type="Proteomes" id="UP001432099"/>
    </source>
</evidence>
<dbReference type="Pfam" id="PF12146">
    <property type="entry name" value="Hydrolase_4"/>
    <property type="match status" value="1"/>
</dbReference>